<dbReference type="GO" id="GO:0019354">
    <property type="term" value="P:siroheme biosynthetic process"/>
    <property type="evidence" value="ECO:0007669"/>
    <property type="project" value="UniProtKB-UniPathway"/>
</dbReference>
<evidence type="ECO:0000256" key="2">
    <source>
        <dbReference type="ARBA" id="ARBA00012400"/>
    </source>
</evidence>
<dbReference type="Pfam" id="PF13241">
    <property type="entry name" value="NAD_binding_7"/>
    <property type="match status" value="1"/>
</dbReference>
<comment type="pathway">
    <text evidence="1">Porphyrin-containing compound metabolism; siroheme biosynthesis; sirohydrochlorin from precorrin-2: step 1/1.</text>
</comment>
<accession>A0A1Y4LSV4</accession>
<reference evidence="7" key="1">
    <citation type="submission" date="2017-04" db="EMBL/GenBank/DDBJ databases">
        <title>Function of individual gut microbiota members based on whole genome sequencing of pure cultures obtained from chicken caecum.</title>
        <authorList>
            <person name="Medvecky M."/>
            <person name="Cejkova D."/>
            <person name="Polansky O."/>
            <person name="Karasova D."/>
            <person name="Kubasova T."/>
            <person name="Cizek A."/>
            <person name="Rychlik I."/>
        </authorList>
    </citation>
    <scope>NUCLEOTIDE SEQUENCE [LARGE SCALE GENOMIC DNA]</scope>
    <source>
        <strain evidence="7">An178</strain>
    </source>
</reference>
<dbReference type="RefSeq" id="WP_087158991.1">
    <property type="nucleotide sequence ID" value="NZ_NFKM01000018.1"/>
</dbReference>
<dbReference type="PANTHER" id="PTHR35330">
    <property type="entry name" value="SIROHEME BIOSYNTHESIS PROTEIN MET8"/>
    <property type="match status" value="1"/>
</dbReference>
<dbReference type="SUPFAM" id="SSF51735">
    <property type="entry name" value="NAD(P)-binding Rossmann-fold domains"/>
    <property type="match status" value="1"/>
</dbReference>
<gene>
    <name evidence="6" type="ORF">B5F14_08420</name>
</gene>
<proteinExistence type="predicted"/>
<keyword evidence="4" id="KW-0520">NAD</keyword>
<evidence type="ECO:0000313" key="7">
    <source>
        <dbReference type="Proteomes" id="UP000195447"/>
    </source>
</evidence>
<evidence type="ECO:0000256" key="3">
    <source>
        <dbReference type="ARBA" id="ARBA00023002"/>
    </source>
</evidence>
<sequence>MRICLDIEFQDAIVCILGGGKVALRKAKQFIEAGATIYIHSKQYEPEFNTLHINKVDKDTLIHTLAKAKLAIACTNNKSVNKEFIQTARKHHVLAMSCNKNQEQDTFSTVTKRDKHLVLSCHTNGSFPVANQNIVNDWKTRLEILETLRNKLQDHALCHDLVNLDDQHLCFFQEVLQTKQAIVYLLHGNSSLKARIQCQNLIQHSKTKFEEYTSTTFFLAKKYQDIDLETLCKLLQEFHIKPHFVFLFWQQGRYVMQGTQTINRFGFDHQHIQIDPNQFIKESETLIMHTKPTSKTQNVVLVSMLDSPFLRSQYPDARFVCCLDDTKVIERILYEVNPAL</sequence>
<dbReference type="PANTHER" id="PTHR35330:SF1">
    <property type="entry name" value="SIROHEME BIOSYNTHESIS PROTEIN MET8"/>
    <property type="match status" value="1"/>
</dbReference>
<keyword evidence="5" id="KW-0627">Porphyrin biosynthesis</keyword>
<dbReference type="InterPro" id="IPR036291">
    <property type="entry name" value="NAD(P)-bd_dom_sf"/>
</dbReference>
<dbReference type="Gene3D" id="3.40.50.720">
    <property type="entry name" value="NAD(P)-binding Rossmann-like Domain"/>
    <property type="match status" value="1"/>
</dbReference>
<evidence type="ECO:0000313" key="6">
    <source>
        <dbReference type="EMBL" id="OUP58071.1"/>
    </source>
</evidence>
<evidence type="ECO:0000256" key="5">
    <source>
        <dbReference type="ARBA" id="ARBA00023244"/>
    </source>
</evidence>
<name>A0A1Y4LSV4_9FIRM</name>
<dbReference type="EC" id="1.3.1.76" evidence="2"/>
<organism evidence="6 7">
    <name type="scientific">Faecalitalea cylindroides</name>
    <dbReference type="NCBI Taxonomy" id="39483"/>
    <lineage>
        <taxon>Bacteria</taxon>
        <taxon>Bacillati</taxon>
        <taxon>Bacillota</taxon>
        <taxon>Erysipelotrichia</taxon>
        <taxon>Erysipelotrichales</taxon>
        <taxon>Erysipelotrichaceae</taxon>
        <taxon>Faecalitalea</taxon>
    </lineage>
</organism>
<keyword evidence="3" id="KW-0560">Oxidoreductase</keyword>
<dbReference type="UniPathway" id="UPA00262">
    <property type="reaction ID" value="UER00222"/>
</dbReference>
<dbReference type="InterPro" id="IPR028161">
    <property type="entry name" value="Met8-like"/>
</dbReference>
<evidence type="ECO:0000256" key="1">
    <source>
        <dbReference type="ARBA" id="ARBA00005010"/>
    </source>
</evidence>
<dbReference type="GO" id="GO:0043115">
    <property type="term" value="F:precorrin-2 dehydrogenase activity"/>
    <property type="evidence" value="ECO:0007669"/>
    <property type="project" value="UniProtKB-EC"/>
</dbReference>
<dbReference type="Proteomes" id="UP000195447">
    <property type="component" value="Unassembled WGS sequence"/>
</dbReference>
<keyword evidence="7" id="KW-1185">Reference proteome</keyword>
<evidence type="ECO:0000256" key="4">
    <source>
        <dbReference type="ARBA" id="ARBA00023027"/>
    </source>
</evidence>
<comment type="caution">
    <text evidence="6">The sequence shown here is derived from an EMBL/GenBank/DDBJ whole genome shotgun (WGS) entry which is preliminary data.</text>
</comment>
<dbReference type="GO" id="GO:0004325">
    <property type="term" value="F:ferrochelatase activity"/>
    <property type="evidence" value="ECO:0007669"/>
    <property type="project" value="InterPro"/>
</dbReference>
<protein>
    <recommendedName>
        <fullName evidence="2">precorrin-2 dehydrogenase</fullName>
        <ecNumber evidence="2">1.3.1.76</ecNumber>
    </recommendedName>
</protein>
<dbReference type="AlphaFoldDB" id="A0A1Y4LSV4"/>
<dbReference type="EMBL" id="NFKM01000018">
    <property type="protein sequence ID" value="OUP58071.1"/>
    <property type="molecule type" value="Genomic_DNA"/>
</dbReference>